<feature type="compositionally biased region" description="Low complexity" evidence="5">
    <location>
        <begin position="154"/>
        <end position="164"/>
    </location>
</feature>
<keyword evidence="4" id="KW-0699">rRNA-binding</keyword>
<keyword evidence="4 6" id="KW-0689">Ribosomal protein</keyword>
<sequence length="164" mass="17872">MPRAHGKGGARMVRDYELMYIVRPELDEEGLQAAGDSVEQLITGAGGTVVRTTNWGRRRLAYEVDHLRDGHYMLLHIRLDGARVRDVERALAIHETVFRHLLVVREGAEDDAEPETVDGAGTGAEAAPARQAVVAAEADDDDDEDDDEADDEPAALAAATEEEN</sequence>
<accession>A0A2W6AJH5</accession>
<proteinExistence type="inferred from homology"/>
<dbReference type="GO" id="GO:1990904">
    <property type="term" value="C:ribonucleoprotein complex"/>
    <property type="evidence" value="ECO:0007669"/>
    <property type="project" value="UniProtKB-KW"/>
</dbReference>
<feature type="compositionally biased region" description="Low complexity" evidence="5">
    <location>
        <begin position="124"/>
        <end position="136"/>
    </location>
</feature>
<dbReference type="InterPro" id="IPR000529">
    <property type="entry name" value="Ribosomal_bS6"/>
</dbReference>
<dbReference type="GO" id="GO:0003735">
    <property type="term" value="F:structural constituent of ribosome"/>
    <property type="evidence" value="ECO:0007669"/>
    <property type="project" value="InterPro"/>
</dbReference>
<evidence type="ECO:0000313" key="7">
    <source>
        <dbReference type="Proteomes" id="UP000248724"/>
    </source>
</evidence>
<dbReference type="PANTHER" id="PTHR21011:SF1">
    <property type="entry name" value="SMALL RIBOSOMAL SUBUNIT PROTEIN BS6M"/>
    <property type="match status" value="1"/>
</dbReference>
<dbReference type="InterPro" id="IPR035980">
    <property type="entry name" value="Ribosomal_bS6_sf"/>
</dbReference>
<dbReference type="InterPro" id="IPR014717">
    <property type="entry name" value="Transl_elong_EF1B/ribsomal_bS6"/>
</dbReference>
<reference evidence="6 7" key="1">
    <citation type="journal article" date="2017" name="Nature">
        <title>Atmospheric trace gases support primary production in Antarctic desert surface soil.</title>
        <authorList>
            <person name="Ji M."/>
            <person name="Greening C."/>
            <person name="Vanwonterghem I."/>
            <person name="Carere C.R."/>
            <person name="Bay S.K."/>
            <person name="Steen J.A."/>
            <person name="Montgomery K."/>
            <person name="Lines T."/>
            <person name="Beardall J."/>
            <person name="van Dorst J."/>
            <person name="Snape I."/>
            <person name="Stott M.B."/>
            <person name="Hugenholtz P."/>
            <person name="Ferrari B.C."/>
        </authorList>
    </citation>
    <scope>NUCLEOTIDE SEQUENCE [LARGE SCALE GENOMIC DNA]</scope>
    <source>
        <strain evidence="6">RRmetagenome_bin12</strain>
    </source>
</reference>
<gene>
    <name evidence="4 6" type="primary">rpsF</name>
    <name evidence="6" type="ORF">DLM65_14600</name>
</gene>
<dbReference type="InterPro" id="IPR020814">
    <property type="entry name" value="Ribosomal_S6_plastid/chlpt"/>
</dbReference>
<dbReference type="AlphaFoldDB" id="A0A2W6AJH5"/>
<dbReference type="HAMAP" id="MF_00360">
    <property type="entry name" value="Ribosomal_bS6"/>
    <property type="match status" value="1"/>
</dbReference>
<evidence type="ECO:0000256" key="5">
    <source>
        <dbReference type="SAM" id="MobiDB-lite"/>
    </source>
</evidence>
<evidence type="ECO:0000313" key="6">
    <source>
        <dbReference type="EMBL" id="PZR77871.1"/>
    </source>
</evidence>
<organism evidence="6 7">
    <name type="scientific">Candidatus Aeolococcus gillhamiae</name>
    <dbReference type="NCBI Taxonomy" id="3127015"/>
    <lineage>
        <taxon>Bacteria</taxon>
        <taxon>Bacillati</taxon>
        <taxon>Candidatus Dormiibacterota</taxon>
        <taxon>Candidatus Dormibacteria</taxon>
        <taxon>Candidatus Aeolococcales</taxon>
        <taxon>Candidatus Aeolococcaceae</taxon>
        <taxon>Candidatus Aeolococcus</taxon>
    </lineage>
</organism>
<dbReference type="GO" id="GO:0070181">
    <property type="term" value="F:small ribosomal subunit rRNA binding"/>
    <property type="evidence" value="ECO:0007669"/>
    <property type="project" value="TreeGrafter"/>
</dbReference>
<dbReference type="EMBL" id="QHBU01000280">
    <property type="protein sequence ID" value="PZR77871.1"/>
    <property type="molecule type" value="Genomic_DNA"/>
</dbReference>
<dbReference type="PANTHER" id="PTHR21011">
    <property type="entry name" value="MITOCHONDRIAL 28S RIBOSOMAL PROTEIN S6"/>
    <property type="match status" value="1"/>
</dbReference>
<comment type="function">
    <text evidence="2 4">Binds together with bS18 to 16S ribosomal RNA.</text>
</comment>
<dbReference type="Gene3D" id="3.30.70.60">
    <property type="match status" value="1"/>
</dbReference>
<dbReference type="GO" id="GO:0006412">
    <property type="term" value="P:translation"/>
    <property type="evidence" value="ECO:0007669"/>
    <property type="project" value="UniProtKB-UniRule"/>
</dbReference>
<dbReference type="CDD" id="cd00473">
    <property type="entry name" value="bS6"/>
    <property type="match status" value="1"/>
</dbReference>
<feature type="region of interest" description="Disordered" evidence="5">
    <location>
        <begin position="109"/>
        <end position="164"/>
    </location>
</feature>
<protein>
    <recommendedName>
        <fullName evidence="3 4">Small ribosomal subunit protein bS6</fullName>
    </recommendedName>
</protein>
<dbReference type="SUPFAM" id="SSF54995">
    <property type="entry name" value="Ribosomal protein S6"/>
    <property type="match status" value="1"/>
</dbReference>
<name>A0A2W6AJH5_9BACT</name>
<evidence type="ECO:0000256" key="4">
    <source>
        <dbReference type="HAMAP-Rule" id="MF_00360"/>
    </source>
</evidence>
<dbReference type="Pfam" id="PF01250">
    <property type="entry name" value="Ribosomal_S6"/>
    <property type="match status" value="1"/>
</dbReference>
<keyword evidence="4" id="KW-0687">Ribonucleoprotein</keyword>
<evidence type="ECO:0000256" key="1">
    <source>
        <dbReference type="ARBA" id="ARBA00009512"/>
    </source>
</evidence>
<dbReference type="Proteomes" id="UP000248724">
    <property type="component" value="Unassembled WGS sequence"/>
</dbReference>
<comment type="caution">
    <text evidence="6">The sequence shown here is derived from an EMBL/GenBank/DDBJ whole genome shotgun (WGS) entry which is preliminary data.</text>
</comment>
<feature type="compositionally biased region" description="Acidic residues" evidence="5">
    <location>
        <begin position="137"/>
        <end position="153"/>
    </location>
</feature>
<evidence type="ECO:0000256" key="3">
    <source>
        <dbReference type="ARBA" id="ARBA00035294"/>
    </source>
</evidence>
<dbReference type="GO" id="GO:0005737">
    <property type="term" value="C:cytoplasm"/>
    <property type="evidence" value="ECO:0007669"/>
    <property type="project" value="UniProtKB-ARBA"/>
</dbReference>
<dbReference type="GO" id="GO:0005840">
    <property type="term" value="C:ribosome"/>
    <property type="evidence" value="ECO:0007669"/>
    <property type="project" value="UniProtKB-KW"/>
</dbReference>
<comment type="similarity">
    <text evidence="1 4">Belongs to the bacterial ribosomal protein bS6 family.</text>
</comment>
<evidence type="ECO:0000256" key="2">
    <source>
        <dbReference type="ARBA" id="ARBA00035104"/>
    </source>
</evidence>
<dbReference type="NCBIfam" id="TIGR00166">
    <property type="entry name" value="S6"/>
    <property type="match status" value="1"/>
</dbReference>
<keyword evidence="4" id="KW-0694">RNA-binding</keyword>